<keyword evidence="1" id="KW-0472">Membrane</keyword>
<reference evidence="2" key="3">
    <citation type="submission" date="2006-01" db="EMBL/GenBank/DDBJ databases">
        <authorList>
            <person name="Buell R."/>
        </authorList>
    </citation>
    <scope>NUCLEOTIDE SEQUENCE</scope>
</reference>
<dbReference type="Pfam" id="PF12435">
    <property type="entry name" value="DUF3678"/>
    <property type="match status" value="1"/>
</dbReference>
<reference evidence="2" key="1">
    <citation type="journal article" date="2005" name="BMC Biol.">
        <title>The sequence of rice chromosomes 11 and 12, rich in disease resistance genes and recent gene duplications.</title>
        <authorList>
            <consortium name="The rice chromosomes 11 and 12 sequencing consortia"/>
        </authorList>
    </citation>
    <scope>NUCLEOTIDE SEQUENCE [LARGE SCALE GENOMIC DNA]</scope>
</reference>
<keyword evidence="1" id="KW-0812">Transmembrane</keyword>
<reference evidence="2" key="2">
    <citation type="submission" date="2005-04" db="EMBL/GenBank/DDBJ databases">
        <authorList>
            <person name="Buell C.R."/>
            <person name="Wing R.A."/>
            <person name="McCombie W.A."/>
            <person name="Ouyang S."/>
        </authorList>
    </citation>
    <scope>NUCLEOTIDE SEQUENCE</scope>
</reference>
<dbReference type="EMBL" id="DP000011">
    <property type="protein sequence ID" value="ABA96730.1"/>
    <property type="molecule type" value="Genomic_DNA"/>
</dbReference>
<organism evidence="2">
    <name type="scientific">Oryza sativa subsp. japonica</name>
    <name type="common">Rice</name>
    <dbReference type="NCBI Taxonomy" id="39947"/>
    <lineage>
        <taxon>Eukaryota</taxon>
        <taxon>Viridiplantae</taxon>
        <taxon>Streptophyta</taxon>
        <taxon>Embryophyta</taxon>
        <taxon>Tracheophyta</taxon>
        <taxon>Spermatophyta</taxon>
        <taxon>Magnoliopsida</taxon>
        <taxon>Liliopsida</taxon>
        <taxon>Poales</taxon>
        <taxon>Poaceae</taxon>
        <taxon>BOP clade</taxon>
        <taxon>Oryzoideae</taxon>
        <taxon>Oryzeae</taxon>
        <taxon>Oryzinae</taxon>
        <taxon>Oryza</taxon>
        <taxon>Oryza sativa</taxon>
    </lineage>
</organism>
<gene>
    <name evidence="2" type="ordered locus">LOC_Os12g11010</name>
</gene>
<sequence>MPLTNITGGAIIWPPAQEAPPSAAAAAPAPPDDAAAACAAWRVGDAEEKKLNERLGMRRNEDKIGERSFRLDRCLHQAPPDVGIPIRLYCRPGDRPTSSPPLRLPPPSWQARRRWPVVSGAGRHLATRICTIVAACGLDALRRSAPYASASVLPLAPCIVWLSVTLLVILHVISKGEERETRWLQRVCWLAGYGLVEGMHVSLLLVQLGREVAGRGLGLWTMCEWRSSLRRPLPRRHLCVSDIGIDSASISSFSPAHLRLDHPFRCPATTTSVTNRYRACVYAINLRVAAALPPWAAVPPPVVHLHWLLEHGEAPSSAWPHYRWSSRRYIDIGPHLCRPFGSQRHPSRRLHRRSCIDILVVRIGHL</sequence>
<protein>
    <submittedName>
        <fullName evidence="2">Uncharacterized protein</fullName>
    </submittedName>
</protein>
<proteinExistence type="predicted"/>
<dbReference type="AlphaFoldDB" id="Q2QW05"/>
<keyword evidence="1" id="KW-1133">Transmembrane helix</keyword>
<dbReference type="InterPro" id="IPR022146">
    <property type="entry name" value="DUF3678"/>
</dbReference>
<accession>Q2QW05</accession>
<evidence type="ECO:0000256" key="1">
    <source>
        <dbReference type="SAM" id="Phobius"/>
    </source>
</evidence>
<name>Q2QW05_ORYSJ</name>
<feature type="transmembrane region" description="Helical" evidence="1">
    <location>
        <begin position="152"/>
        <end position="173"/>
    </location>
</feature>
<evidence type="ECO:0000313" key="2">
    <source>
        <dbReference type="EMBL" id="ABA96730.1"/>
    </source>
</evidence>